<feature type="chain" id="PRO_5029487147" evidence="1">
    <location>
        <begin position="24"/>
        <end position="42"/>
    </location>
</feature>
<organism evidence="2 3">
    <name type="scientific">Gossypium lobatum</name>
    <dbReference type="NCBI Taxonomy" id="34289"/>
    <lineage>
        <taxon>Eukaryota</taxon>
        <taxon>Viridiplantae</taxon>
        <taxon>Streptophyta</taxon>
        <taxon>Embryophyta</taxon>
        <taxon>Tracheophyta</taxon>
        <taxon>Spermatophyta</taxon>
        <taxon>Magnoliopsida</taxon>
        <taxon>eudicotyledons</taxon>
        <taxon>Gunneridae</taxon>
        <taxon>Pentapetalae</taxon>
        <taxon>rosids</taxon>
        <taxon>malvids</taxon>
        <taxon>Malvales</taxon>
        <taxon>Malvaceae</taxon>
        <taxon>Malvoideae</taxon>
        <taxon>Gossypium</taxon>
    </lineage>
</organism>
<keyword evidence="3" id="KW-1185">Reference proteome</keyword>
<name>A0A7J8LUK9_9ROSI</name>
<accession>A0A7J8LUK9</accession>
<dbReference type="EMBL" id="JABEZX010000005">
    <property type="protein sequence ID" value="MBA0556043.1"/>
    <property type="molecule type" value="Genomic_DNA"/>
</dbReference>
<reference evidence="2 3" key="1">
    <citation type="journal article" date="2019" name="Genome Biol. Evol.">
        <title>Insights into the evolution of the New World diploid cottons (Gossypium, subgenus Houzingenia) based on genome sequencing.</title>
        <authorList>
            <person name="Grover C.E."/>
            <person name="Arick M.A. 2nd"/>
            <person name="Thrash A."/>
            <person name="Conover J.L."/>
            <person name="Sanders W.S."/>
            <person name="Peterson D.G."/>
            <person name="Frelichowski J.E."/>
            <person name="Scheffler J.A."/>
            <person name="Scheffler B.E."/>
            <person name="Wendel J.F."/>
        </authorList>
    </citation>
    <scope>NUCLEOTIDE SEQUENCE [LARGE SCALE GENOMIC DNA]</scope>
    <source>
        <strain evidence="2">157</strain>
        <tissue evidence="2">Leaf</tissue>
    </source>
</reference>
<evidence type="ECO:0000313" key="2">
    <source>
        <dbReference type="EMBL" id="MBA0556043.1"/>
    </source>
</evidence>
<dbReference type="Proteomes" id="UP000593572">
    <property type="component" value="Unassembled WGS sequence"/>
</dbReference>
<proteinExistence type="predicted"/>
<protein>
    <submittedName>
        <fullName evidence="2">Uncharacterized protein</fullName>
    </submittedName>
</protein>
<evidence type="ECO:0000256" key="1">
    <source>
        <dbReference type="SAM" id="SignalP"/>
    </source>
</evidence>
<feature type="signal peptide" evidence="1">
    <location>
        <begin position="1"/>
        <end position="23"/>
    </location>
</feature>
<dbReference type="AlphaFoldDB" id="A0A7J8LUK9"/>
<comment type="caution">
    <text evidence="2">The sequence shown here is derived from an EMBL/GenBank/DDBJ whole genome shotgun (WGS) entry which is preliminary data.</text>
</comment>
<gene>
    <name evidence="2" type="ORF">Golob_026180</name>
</gene>
<keyword evidence="1" id="KW-0732">Signal</keyword>
<sequence length="42" mass="4745">MMRLRETLLQYFLLTLRFYGGEAGPQIKGKVRLGQGKSSNVS</sequence>
<evidence type="ECO:0000313" key="3">
    <source>
        <dbReference type="Proteomes" id="UP000593572"/>
    </source>
</evidence>